<feature type="transmembrane region" description="Helical" evidence="9">
    <location>
        <begin position="49"/>
        <end position="71"/>
    </location>
</feature>
<dbReference type="SUPFAM" id="SSF55785">
    <property type="entry name" value="PYP-like sensor domain (PAS domain)"/>
    <property type="match status" value="1"/>
</dbReference>
<dbReference type="EMBL" id="CYHH01000007">
    <property type="protein sequence ID" value="CUB07398.1"/>
    <property type="molecule type" value="Genomic_DNA"/>
</dbReference>
<dbReference type="InterPro" id="IPR013520">
    <property type="entry name" value="Ribonucl_H"/>
</dbReference>
<comment type="subunit">
    <text evidence="6">DNA polymerase III contains a core (composed of alpha, epsilon and theta chains) that associates with a tau subunit. This core dimerizes to form the POLIII' complex. PolIII' associates with the gamma complex (composed of gamma, delta, delta', psi and chi chains) and with the beta chain to form the complete DNA polymerase III complex.</text>
</comment>
<dbReference type="InterPro" id="IPR012337">
    <property type="entry name" value="RNaseH-like_sf"/>
</dbReference>
<evidence type="ECO:0000256" key="9">
    <source>
        <dbReference type="SAM" id="Phobius"/>
    </source>
</evidence>
<dbReference type="PANTHER" id="PTHR30231">
    <property type="entry name" value="DNA POLYMERASE III SUBUNIT EPSILON"/>
    <property type="match status" value="1"/>
</dbReference>
<protein>
    <recommendedName>
        <fullName evidence="1">DNA-directed DNA polymerase</fullName>
        <ecNumber evidence="1">2.7.7.7</ecNumber>
    </recommendedName>
</protein>
<keyword evidence="3" id="KW-0378">Hydrolase</keyword>
<dbReference type="GO" id="GO:0003677">
    <property type="term" value="F:DNA binding"/>
    <property type="evidence" value="ECO:0007669"/>
    <property type="project" value="InterPro"/>
</dbReference>
<dbReference type="NCBIfam" id="TIGR00229">
    <property type="entry name" value="sensory_box"/>
    <property type="match status" value="1"/>
</dbReference>
<dbReference type="Gene3D" id="3.30.450.20">
    <property type="entry name" value="PAS domain"/>
    <property type="match status" value="1"/>
</dbReference>
<keyword evidence="2" id="KW-0540">Nuclease</keyword>
<dbReference type="InterPro" id="IPR036397">
    <property type="entry name" value="RNaseH_sf"/>
</dbReference>
<reference evidence="12" key="1">
    <citation type="submission" date="2015-08" db="EMBL/GenBank/DDBJ databases">
        <authorList>
            <person name="Babu N.S."/>
            <person name="Beckwith C.J."/>
            <person name="Beseler K.G."/>
            <person name="Brison A."/>
            <person name="Carone J.V."/>
            <person name="Caskin T.P."/>
            <person name="Diamond M."/>
            <person name="Durham M.E."/>
            <person name="Foxe J.M."/>
            <person name="Go M."/>
            <person name="Henderson B.A."/>
            <person name="Jones I.B."/>
            <person name="McGettigan J.A."/>
            <person name="Micheletti S.J."/>
            <person name="Nasrallah M.E."/>
            <person name="Ortiz D."/>
            <person name="Piller C.R."/>
            <person name="Privatt S.R."/>
            <person name="Schneider S.L."/>
            <person name="Sharp S."/>
            <person name="Smith T.C."/>
            <person name="Stanton J.D."/>
            <person name="Ullery H.E."/>
            <person name="Wilson R.J."/>
            <person name="Serrano M.G."/>
            <person name="Buck G."/>
            <person name="Lee V."/>
            <person name="Wang Y."/>
            <person name="Carvalho R."/>
            <person name="Voegtly L."/>
            <person name="Shi R."/>
            <person name="Duckworth R."/>
            <person name="Johnson A."/>
            <person name="Loviza R."/>
            <person name="Walstead R."/>
            <person name="Shah Z."/>
            <person name="Kiflezghi M."/>
            <person name="Wade K."/>
            <person name="Ball S.L."/>
            <person name="Bradley K.W."/>
            <person name="Asai D.J."/>
            <person name="Bowman C.A."/>
            <person name="Russell D.A."/>
            <person name="Pope W.H."/>
            <person name="Jacobs-Sera D."/>
            <person name="Hendrix R.W."/>
            <person name="Hatfull G.F."/>
        </authorList>
    </citation>
    <scope>NUCLEOTIDE SEQUENCE [LARGE SCALE GENOMIC DNA]</scope>
    <source>
        <strain evidence="12">JCM 19170</strain>
    </source>
</reference>
<dbReference type="Gene3D" id="3.30.420.10">
    <property type="entry name" value="Ribonuclease H-like superfamily/Ribonuclease H"/>
    <property type="match status" value="1"/>
</dbReference>
<evidence type="ECO:0000256" key="8">
    <source>
        <dbReference type="SAM" id="Coils"/>
    </source>
</evidence>
<dbReference type="RefSeq" id="WP_055423686.1">
    <property type="nucleotide sequence ID" value="NZ_CYHH01000007.1"/>
</dbReference>
<keyword evidence="9" id="KW-0472">Membrane</keyword>
<dbReference type="SUPFAM" id="SSF53098">
    <property type="entry name" value="Ribonuclease H-like"/>
    <property type="match status" value="1"/>
</dbReference>
<evidence type="ECO:0000256" key="4">
    <source>
        <dbReference type="ARBA" id="ARBA00022839"/>
    </source>
</evidence>
<dbReference type="GO" id="GO:0016020">
    <property type="term" value="C:membrane"/>
    <property type="evidence" value="ECO:0007669"/>
    <property type="project" value="InterPro"/>
</dbReference>
<dbReference type="InterPro" id="IPR003660">
    <property type="entry name" value="HAMP_dom"/>
</dbReference>
<evidence type="ECO:0000313" key="11">
    <source>
        <dbReference type="EMBL" id="CUB07398.1"/>
    </source>
</evidence>
<dbReference type="GO" id="GO:0008408">
    <property type="term" value="F:3'-5' exonuclease activity"/>
    <property type="evidence" value="ECO:0007669"/>
    <property type="project" value="TreeGrafter"/>
</dbReference>
<dbReference type="GO" id="GO:0003887">
    <property type="term" value="F:DNA-directed DNA polymerase activity"/>
    <property type="evidence" value="ECO:0007669"/>
    <property type="project" value="UniProtKB-EC"/>
</dbReference>
<evidence type="ECO:0000259" key="10">
    <source>
        <dbReference type="PROSITE" id="PS50885"/>
    </source>
</evidence>
<dbReference type="FunFam" id="3.30.420.10:FF:000045">
    <property type="entry name" value="3'-5' exonuclease DinG"/>
    <property type="match status" value="1"/>
</dbReference>
<keyword evidence="9" id="KW-0812">Transmembrane</keyword>
<evidence type="ECO:0000256" key="2">
    <source>
        <dbReference type="ARBA" id="ARBA00022722"/>
    </source>
</evidence>
<organism evidence="11 12">
    <name type="scientific">Tepidiphilus thermophilus</name>
    <dbReference type="NCBI Taxonomy" id="876478"/>
    <lineage>
        <taxon>Bacteria</taxon>
        <taxon>Pseudomonadati</taxon>
        <taxon>Pseudomonadota</taxon>
        <taxon>Hydrogenophilia</taxon>
        <taxon>Hydrogenophilales</taxon>
        <taxon>Hydrogenophilaceae</taxon>
        <taxon>Tepidiphilus</taxon>
    </lineage>
</organism>
<dbReference type="AlphaFoldDB" id="A0A0K6IWD3"/>
<dbReference type="EC" id="2.7.7.7" evidence="1"/>
<dbReference type="InterPro" id="IPR000014">
    <property type="entry name" value="PAS"/>
</dbReference>
<evidence type="ECO:0000313" key="12">
    <source>
        <dbReference type="Proteomes" id="UP000182108"/>
    </source>
</evidence>
<sequence>MQARWRFALAVAVLAALMTGPFVLTAVMIWADTPAETRSALHLLADRWLPLGVLTTLAGFAVGIALLGRLFRHYVQGLLRMAEGLDVLRRANPGFRVPEEGPREVVALAQAINRLADDRDRLLAELDARVSEARRAVEEERNRLAALMAQLAEAVIVCNAEGRIILYNEAARRLERAFGTSVTAASGWIGLGRSIHALLDPDLVAYVFDTLEARRGGGEAHPQLQVVTATPAGSLIRVRVSPIAGEAAGEEISGYVLMLEDVTEQIEREAARNELLFELTEGNRAAIANIRLAAEMLHLPEVDEVMRARFHAVIAREVEAVSERLEAASRAFADALRARWPLEPMRGADLVHAAAAYLQRRLEVALKLEILDEELWFDADHFSLLQALAFLAGRLVEDYGVRTLRLRLSADERLVYLDLMWSGGSLSNEIVTGWELEPLGLGGTRSPLTLREVLERHGAAMWFDREKARHRAFVRLALPRKQSVRLPPAAVPTMPPLEEGRPEFYDFDLFAWSDKAGALEDRPLAELSYTVFDTETTGLDPAGGDEIIQIGATRIVNGRLLKHESFEQLIDPRRPLDPASIAVHHITPEMLEGQPTIAEVLPAFHRFAHDTVLVAHNAAFDMRFLQLKEEKLGIRFDQPVLDTLLLAAFLLPNQEHSLEALALYFGVRVFGRHTALGDALVTAEIFLKMIPLLAEKGVVTLRQAREASQQTYYARLRY</sequence>
<feature type="coiled-coil region" evidence="8">
    <location>
        <begin position="105"/>
        <end position="157"/>
    </location>
</feature>
<dbReference type="CDD" id="cd00130">
    <property type="entry name" value="PAS"/>
    <property type="match status" value="1"/>
</dbReference>
<dbReference type="Pfam" id="PF00929">
    <property type="entry name" value="RNase_T"/>
    <property type="match status" value="1"/>
</dbReference>
<dbReference type="OrthoDB" id="9803913at2"/>
<evidence type="ECO:0000256" key="3">
    <source>
        <dbReference type="ARBA" id="ARBA00022801"/>
    </source>
</evidence>
<dbReference type="NCBIfam" id="TIGR00573">
    <property type="entry name" value="dnaq"/>
    <property type="match status" value="1"/>
</dbReference>
<keyword evidence="9" id="KW-1133">Transmembrane helix</keyword>
<name>A0A0K6IWD3_9PROT</name>
<dbReference type="GO" id="GO:0006260">
    <property type="term" value="P:DNA replication"/>
    <property type="evidence" value="ECO:0007669"/>
    <property type="project" value="InterPro"/>
</dbReference>
<dbReference type="PROSITE" id="PS50885">
    <property type="entry name" value="HAMP"/>
    <property type="match status" value="1"/>
</dbReference>
<feature type="domain" description="HAMP" evidence="10">
    <location>
        <begin position="72"/>
        <end position="124"/>
    </location>
</feature>
<dbReference type="InterPro" id="IPR006054">
    <property type="entry name" value="DnaQ"/>
</dbReference>
<comment type="catalytic activity">
    <reaction evidence="7">
        <text>DNA(n) + a 2'-deoxyribonucleoside 5'-triphosphate = DNA(n+1) + diphosphate</text>
        <dbReference type="Rhea" id="RHEA:22508"/>
        <dbReference type="Rhea" id="RHEA-COMP:17339"/>
        <dbReference type="Rhea" id="RHEA-COMP:17340"/>
        <dbReference type="ChEBI" id="CHEBI:33019"/>
        <dbReference type="ChEBI" id="CHEBI:61560"/>
        <dbReference type="ChEBI" id="CHEBI:173112"/>
        <dbReference type="EC" id="2.7.7.7"/>
    </reaction>
</comment>
<comment type="function">
    <text evidence="5">DNA polymerase III is a complex, multichain enzyme responsible for most of the replicative synthesis in bacteria. The epsilon subunit contain the editing function and is a proofreading 3'-5' exonuclease.</text>
</comment>
<evidence type="ECO:0000256" key="7">
    <source>
        <dbReference type="ARBA" id="ARBA00049244"/>
    </source>
</evidence>
<evidence type="ECO:0000256" key="5">
    <source>
        <dbReference type="ARBA" id="ARBA00025483"/>
    </source>
</evidence>
<accession>A0A0K6IWD3</accession>
<dbReference type="GO" id="GO:0007165">
    <property type="term" value="P:signal transduction"/>
    <property type="evidence" value="ECO:0007669"/>
    <property type="project" value="InterPro"/>
</dbReference>
<dbReference type="PANTHER" id="PTHR30231:SF4">
    <property type="entry name" value="PROTEIN NEN2"/>
    <property type="match status" value="1"/>
</dbReference>
<proteinExistence type="predicted"/>
<dbReference type="SMART" id="SM00479">
    <property type="entry name" value="EXOIII"/>
    <property type="match status" value="1"/>
</dbReference>
<keyword evidence="8" id="KW-0175">Coiled coil</keyword>
<dbReference type="GO" id="GO:0005829">
    <property type="term" value="C:cytosol"/>
    <property type="evidence" value="ECO:0007669"/>
    <property type="project" value="TreeGrafter"/>
</dbReference>
<gene>
    <name evidence="11" type="ORF">Ga0061068_10737</name>
</gene>
<evidence type="ECO:0000256" key="1">
    <source>
        <dbReference type="ARBA" id="ARBA00012417"/>
    </source>
</evidence>
<dbReference type="CDD" id="cd06127">
    <property type="entry name" value="DEDDh"/>
    <property type="match status" value="1"/>
</dbReference>
<dbReference type="InterPro" id="IPR035965">
    <property type="entry name" value="PAS-like_dom_sf"/>
</dbReference>
<dbReference type="Proteomes" id="UP000182108">
    <property type="component" value="Unassembled WGS sequence"/>
</dbReference>
<keyword evidence="4 11" id="KW-0269">Exonuclease</keyword>
<evidence type="ECO:0000256" key="6">
    <source>
        <dbReference type="ARBA" id="ARBA00026073"/>
    </source>
</evidence>
<keyword evidence="12" id="KW-1185">Reference proteome</keyword>